<dbReference type="GO" id="GO:0004622">
    <property type="term" value="F:phosphatidylcholine lysophospholipase activity"/>
    <property type="evidence" value="ECO:0007669"/>
    <property type="project" value="UniProtKB-EC"/>
</dbReference>
<evidence type="ECO:0000259" key="10">
    <source>
        <dbReference type="PROSITE" id="PS51210"/>
    </source>
</evidence>
<feature type="signal peptide" evidence="9">
    <location>
        <begin position="1"/>
        <end position="18"/>
    </location>
</feature>
<name>A0AAV5QNU3_9ASCO</name>
<evidence type="ECO:0000256" key="5">
    <source>
        <dbReference type="ARBA" id="ARBA00022963"/>
    </source>
</evidence>
<feature type="domain" description="PLA2c" evidence="10">
    <location>
        <begin position="31"/>
        <end position="561"/>
    </location>
</feature>
<protein>
    <recommendedName>
        <fullName evidence="2 9">Lysophospholipase</fullName>
        <ecNumber evidence="2 9">3.1.1.5</ecNumber>
    </recommendedName>
</protein>
<keyword evidence="5 8" id="KW-0442">Lipid degradation</keyword>
<comment type="catalytic activity">
    <reaction evidence="9">
        <text>a 1-acyl-sn-glycero-3-phosphocholine + H2O = sn-glycerol 3-phosphocholine + a fatty acid + H(+)</text>
        <dbReference type="Rhea" id="RHEA:15177"/>
        <dbReference type="ChEBI" id="CHEBI:15377"/>
        <dbReference type="ChEBI" id="CHEBI:15378"/>
        <dbReference type="ChEBI" id="CHEBI:16870"/>
        <dbReference type="ChEBI" id="CHEBI:28868"/>
        <dbReference type="ChEBI" id="CHEBI:58168"/>
        <dbReference type="EC" id="3.1.1.5"/>
    </reaction>
</comment>
<dbReference type="GO" id="GO:0005886">
    <property type="term" value="C:plasma membrane"/>
    <property type="evidence" value="ECO:0007669"/>
    <property type="project" value="TreeGrafter"/>
</dbReference>
<dbReference type="SMART" id="SM00022">
    <property type="entry name" value="PLAc"/>
    <property type="match status" value="1"/>
</dbReference>
<keyword evidence="12" id="KW-1185">Reference proteome</keyword>
<dbReference type="RefSeq" id="XP_064853382.1">
    <property type="nucleotide sequence ID" value="XM_064997310.1"/>
</dbReference>
<dbReference type="EMBL" id="BTFZ01000011">
    <property type="protein sequence ID" value="GMM36386.1"/>
    <property type="molecule type" value="Genomic_DNA"/>
</dbReference>
<dbReference type="AlphaFoldDB" id="A0AAV5QNU3"/>
<evidence type="ECO:0000256" key="2">
    <source>
        <dbReference type="ARBA" id="ARBA00013274"/>
    </source>
</evidence>
<dbReference type="Gene3D" id="3.40.1090.10">
    <property type="entry name" value="Cytosolic phospholipase A2 catalytic domain"/>
    <property type="match status" value="1"/>
</dbReference>
<feature type="chain" id="PRO_5043099051" description="Lysophospholipase" evidence="9">
    <location>
        <begin position="19"/>
        <end position="561"/>
    </location>
</feature>
<dbReference type="InterPro" id="IPR002642">
    <property type="entry name" value="LysoPLipase_cat_dom"/>
</dbReference>
<proteinExistence type="inferred from homology"/>
<dbReference type="GeneID" id="90074361"/>
<dbReference type="GO" id="GO:0004623">
    <property type="term" value="F:phospholipase A2 activity"/>
    <property type="evidence" value="ECO:0007669"/>
    <property type="project" value="TreeGrafter"/>
</dbReference>
<dbReference type="InterPro" id="IPR016035">
    <property type="entry name" value="Acyl_Trfase/lysoPLipase"/>
</dbReference>
<dbReference type="Proteomes" id="UP001360560">
    <property type="component" value="Unassembled WGS sequence"/>
</dbReference>
<sequence length="561" mass="61228">MLPQKLLLQVLFAWTSVAWSPTNSYAPAYVTCPDVSLVRDASKLSDSETEWVAKRTEITKKNLGLFLEYSTSLDSSEYQSLLEDDTIKIGLSFSGGGYRAMLSGGGQLSGLDNRTTGAFEHGLGGLLESSTYIAGLSGGNWLVGTLALNNWTSVEEISTSDTIWNLNEPLYALGGENYIKDYEYWDEWIKDIKAKQKAGFEVSLIDVWARALSTVFSESAEIGAADTWSTIASSDVFTNAQMPFPISISDAFISLVELTSTDTTIIETNPFELGSWDPTLDAFTLVQYLGSNLTDGEPYDSQSCVEGFDNGGFIMASSSDVFNIPADDLGEELSGILANAIDGITTTSVDKAIYPNPFYQSAYGTQDDFANDKYLYLVDGSEGGENVPVAPVTLTKRSTDLVLAFDNSADTSDNWPNGASIVSTYERQFSAIGAPYSFPYVPPTSTFLAKNFTHRPVFFGCDATNLTELSSIPPLVVYIANSDYSFASNTKTLQLQYTDEQKLGMIQNGFEVVTRNNLTEDSNWATCVGCAAIRRAQERAGIEQSDVCQQCFTDYCWDGEV</sequence>
<dbReference type="GO" id="GO:0005783">
    <property type="term" value="C:endoplasmic reticulum"/>
    <property type="evidence" value="ECO:0007669"/>
    <property type="project" value="TreeGrafter"/>
</dbReference>
<dbReference type="GO" id="GO:0046475">
    <property type="term" value="P:glycerophospholipid catabolic process"/>
    <property type="evidence" value="ECO:0007669"/>
    <property type="project" value="TreeGrafter"/>
</dbReference>
<reference evidence="11 12" key="1">
    <citation type="journal article" date="2023" name="Elife">
        <title>Identification of key yeast species and microbe-microbe interactions impacting larval growth of Drosophila in the wild.</title>
        <authorList>
            <person name="Mure A."/>
            <person name="Sugiura Y."/>
            <person name="Maeda R."/>
            <person name="Honda K."/>
            <person name="Sakurai N."/>
            <person name="Takahashi Y."/>
            <person name="Watada M."/>
            <person name="Katoh T."/>
            <person name="Gotoh A."/>
            <person name="Gotoh Y."/>
            <person name="Taniguchi I."/>
            <person name="Nakamura K."/>
            <person name="Hayashi T."/>
            <person name="Katayama T."/>
            <person name="Uemura T."/>
            <person name="Hattori Y."/>
        </authorList>
    </citation>
    <scope>NUCLEOTIDE SEQUENCE [LARGE SCALE GENOMIC DNA]</scope>
    <source>
        <strain evidence="11 12">SC-9</strain>
    </source>
</reference>
<evidence type="ECO:0000256" key="1">
    <source>
        <dbReference type="ARBA" id="ARBA00008780"/>
    </source>
</evidence>
<accession>A0AAV5QNU3</accession>
<organism evidence="11 12">
    <name type="scientific">Saccharomycopsis crataegensis</name>
    <dbReference type="NCBI Taxonomy" id="43959"/>
    <lineage>
        <taxon>Eukaryota</taxon>
        <taxon>Fungi</taxon>
        <taxon>Dikarya</taxon>
        <taxon>Ascomycota</taxon>
        <taxon>Saccharomycotina</taxon>
        <taxon>Saccharomycetes</taxon>
        <taxon>Saccharomycopsidaceae</taxon>
        <taxon>Saccharomycopsis</taxon>
    </lineage>
</organism>
<dbReference type="PROSITE" id="PS51210">
    <property type="entry name" value="PLA2C"/>
    <property type="match status" value="1"/>
</dbReference>
<evidence type="ECO:0000256" key="9">
    <source>
        <dbReference type="RuleBase" id="RU362103"/>
    </source>
</evidence>
<dbReference type="Pfam" id="PF01735">
    <property type="entry name" value="PLA2_B"/>
    <property type="match status" value="1"/>
</dbReference>
<dbReference type="GO" id="GO:0005576">
    <property type="term" value="C:extracellular region"/>
    <property type="evidence" value="ECO:0007669"/>
    <property type="project" value="TreeGrafter"/>
</dbReference>
<dbReference type="PANTHER" id="PTHR10728">
    <property type="entry name" value="CYTOSOLIC PHOSPHOLIPASE A2"/>
    <property type="match status" value="1"/>
</dbReference>
<keyword evidence="6 8" id="KW-0443">Lipid metabolism</keyword>
<dbReference type="FunFam" id="3.40.1090.10:FF:000010">
    <property type="entry name" value="Lysophospholipase"/>
    <property type="match status" value="1"/>
</dbReference>
<comment type="caution">
    <text evidence="11">The sequence shown here is derived from an EMBL/GenBank/DDBJ whole genome shotgun (WGS) entry which is preliminary data.</text>
</comment>
<dbReference type="SUPFAM" id="SSF52151">
    <property type="entry name" value="FabD/lysophospholipase-like"/>
    <property type="match status" value="1"/>
</dbReference>
<dbReference type="EC" id="3.1.1.5" evidence="2 9"/>
<evidence type="ECO:0000256" key="3">
    <source>
        <dbReference type="ARBA" id="ARBA00022729"/>
    </source>
</evidence>
<dbReference type="PANTHER" id="PTHR10728:SF33">
    <property type="entry name" value="LYSOPHOSPHOLIPASE 1-RELATED"/>
    <property type="match status" value="1"/>
</dbReference>
<evidence type="ECO:0000256" key="6">
    <source>
        <dbReference type="ARBA" id="ARBA00023098"/>
    </source>
</evidence>
<evidence type="ECO:0000256" key="4">
    <source>
        <dbReference type="ARBA" id="ARBA00022801"/>
    </source>
</evidence>
<comment type="similarity">
    <text evidence="1 9">Belongs to the lysophospholipase family.</text>
</comment>
<evidence type="ECO:0000313" key="11">
    <source>
        <dbReference type="EMBL" id="GMM36386.1"/>
    </source>
</evidence>
<keyword evidence="7" id="KW-0325">Glycoprotein</keyword>
<evidence type="ECO:0000313" key="12">
    <source>
        <dbReference type="Proteomes" id="UP001360560"/>
    </source>
</evidence>
<dbReference type="GO" id="GO:0005829">
    <property type="term" value="C:cytosol"/>
    <property type="evidence" value="ECO:0007669"/>
    <property type="project" value="TreeGrafter"/>
</dbReference>
<evidence type="ECO:0000256" key="7">
    <source>
        <dbReference type="ARBA" id="ARBA00023180"/>
    </source>
</evidence>
<gene>
    <name evidence="11" type="ORF">DASC09_037110</name>
</gene>
<keyword evidence="3 9" id="KW-0732">Signal</keyword>
<evidence type="ECO:0000256" key="8">
    <source>
        <dbReference type="PROSITE-ProRule" id="PRU00555"/>
    </source>
</evidence>
<keyword evidence="4 8" id="KW-0378">Hydrolase</keyword>